<dbReference type="Pfam" id="PF00005">
    <property type="entry name" value="ABC_tran"/>
    <property type="match status" value="1"/>
</dbReference>
<evidence type="ECO:0000313" key="7">
    <source>
        <dbReference type="Proteomes" id="UP000199701"/>
    </source>
</evidence>
<gene>
    <name evidence="6" type="ORF">SAMN05421659_11340</name>
</gene>
<dbReference type="CDD" id="cd03255">
    <property type="entry name" value="ABC_MJ0796_LolCDE_FtsE"/>
    <property type="match status" value="1"/>
</dbReference>
<dbReference type="OrthoDB" id="9802264at2"/>
<dbReference type="GO" id="GO:0005524">
    <property type="term" value="F:ATP binding"/>
    <property type="evidence" value="ECO:0007669"/>
    <property type="project" value="UniProtKB-KW"/>
</dbReference>
<evidence type="ECO:0000313" key="6">
    <source>
        <dbReference type="EMBL" id="SEW37495.1"/>
    </source>
</evidence>
<name>A0A1I0R9K3_9FIRM</name>
<dbReference type="Gene3D" id="3.40.50.300">
    <property type="entry name" value="P-loop containing nucleotide triphosphate hydrolases"/>
    <property type="match status" value="1"/>
</dbReference>
<dbReference type="InterPro" id="IPR003593">
    <property type="entry name" value="AAA+_ATPase"/>
</dbReference>
<feature type="domain" description="ABC transporter" evidence="5">
    <location>
        <begin position="2"/>
        <end position="227"/>
    </location>
</feature>
<evidence type="ECO:0000256" key="4">
    <source>
        <dbReference type="ARBA" id="ARBA00022840"/>
    </source>
</evidence>
<dbReference type="PROSITE" id="PS00211">
    <property type="entry name" value="ABC_TRANSPORTER_1"/>
    <property type="match status" value="1"/>
</dbReference>
<dbReference type="SMART" id="SM00382">
    <property type="entry name" value="AAA"/>
    <property type="match status" value="1"/>
</dbReference>
<dbReference type="GO" id="GO:0022857">
    <property type="term" value="F:transmembrane transporter activity"/>
    <property type="evidence" value="ECO:0007669"/>
    <property type="project" value="UniProtKB-ARBA"/>
</dbReference>
<dbReference type="GO" id="GO:0098796">
    <property type="term" value="C:membrane protein complex"/>
    <property type="evidence" value="ECO:0007669"/>
    <property type="project" value="UniProtKB-ARBA"/>
</dbReference>
<proteinExistence type="inferred from homology"/>
<dbReference type="RefSeq" id="WP_092455649.1">
    <property type="nucleotide sequence ID" value="NZ_FOJI01000013.1"/>
</dbReference>
<dbReference type="PROSITE" id="PS50893">
    <property type="entry name" value="ABC_TRANSPORTER_2"/>
    <property type="match status" value="1"/>
</dbReference>
<reference evidence="6 7" key="1">
    <citation type="submission" date="2016-10" db="EMBL/GenBank/DDBJ databases">
        <authorList>
            <person name="de Groot N.N."/>
        </authorList>
    </citation>
    <scope>NUCLEOTIDE SEQUENCE [LARGE SCALE GENOMIC DNA]</scope>
    <source>
        <strain evidence="6 7">DSM 9179</strain>
    </source>
</reference>
<keyword evidence="2" id="KW-0813">Transport</keyword>
<evidence type="ECO:0000256" key="2">
    <source>
        <dbReference type="ARBA" id="ARBA00022448"/>
    </source>
</evidence>
<dbReference type="GO" id="GO:0016887">
    <property type="term" value="F:ATP hydrolysis activity"/>
    <property type="evidence" value="ECO:0007669"/>
    <property type="project" value="InterPro"/>
</dbReference>
<accession>A0A1I0R9K3</accession>
<dbReference type="FunFam" id="3.40.50.300:FF:000032">
    <property type="entry name" value="Export ABC transporter ATP-binding protein"/>
    <property type="match status" value="1"/>
</dbReference>
<keyword evidence="3" id="KW-0547">Nucleotide-binding</keyword>
<dbReference type="AlphaFoldDB" id="A0A1I0R9K3"/>
<protein>
    <submittedName>
        <fullName evidence="6">Putative ABC transport system ATP-binding protein</fullName>
    </submittedName>
</protein>
<dbReference type="Proteomes" id="UP000199701">
    <property type="component" value="Unassembled WGS sequence"/>
</dbReference>
<evidence type="ECO:0000259" key="5">
    <source>
        <dbReference type="PROSITE" id="PS50893"/>
    </source>
</evidence>
<dbReference type="STRING" id="99656.SAMN05421659_11340"/>
<comment type="similarity">
    <text evidence="1">Belongs to the ABC transporter superfamily.</text>
</comment>
<dbReference type="InterPro" id="IPR017871">
    <property type="entry name" value="ABC_transporter-like_CS"/>
</dbReference>
<dbReference type="PANTHER" id="PTHR42798:SF2">
    <property type="entry name" value="ABC TRANSPORTER ATP-BINDING PROTEIN MG467-RELATED"/>
    <property type="match status" value="1"/>
</dbReference>
<keyword evidence="4 6" id="KW-0067">ATP-binding</keyword>
<evidence type="ECO:0000256" key="3">
    <source>
        <dbReference type="ARBA" id="ARBA00022741"/>
    </source>
</evidence>
<dbReference type="InterPro" id="IPR027417">
    <property type="entry name" value="P-loop_NTPase"/>
</dbReference>
<dbReference type="PANTHER" id="PTHR42798">
    <property type="entry name" value="LIPOPROTEIN-RELEASING SYSTEM ATP-BINDING PROTEIN LOLD"/>
    <property type="match status" value="1"/>
</dbReference>
<dbReference type="SUPFAM" id="SSF52540">
    <property type="entry name" value="P-loop containing nucleoside triphosphate hydrolases"/>
    <property type="match status" value="1"/>
</dbReference>
<sequence>MLKMKNIKKSYMNGIMLVEVLHGIDLEIKDGEMVAIMGASGSGKSTLIGILGCLDQATSGKFEIDETDICQLSENKLNVLRNKQIGFVFQKFHLFQNKTAVENVMMPLYYNDEITNREARVSAVEILNKVKLSHMLENTPSTMSGGECQRVAIARALVNEPKILLADEPTGNLDSKTSAEIIKLLIEIHEETKNTVVIVTHDPNVAKMCQRVLMVYDGKITNDNYKIN</sequence>
<dbReference type="EMBL" id="FOJI01000013">
    <property type="protein sequence ID" value="SEW37495.1"/>
    <property type="molecule type" value="Genomic_DNA"/>
</dbReference>
<evidence type="ECO:0000256" key="1">
    <source>
        <dbReference type="ARBA" id="ARBA00005417"/>
    </source>
</evidence>
<organism evidence="6 7">
    <name type="scientific">[Clostridium] fimetarium</name>
    <dbReference type="NCBI Taxonomy" id="99656"/>
    <lineage>
        <taxon>Bacteria</taxon>
        <taxon>Bacillati</taxon>
        <taxon>Bacillota</taxon>
        <taxon>Clostridia</taxon>
        <taxon>Lachnospirales</taxon>
        <taxon>Lachnospiraceae</taxon>
    </lineage>
</organism>
<dbReference type="InterPro" id="IPR017911">
    <property type="entry name" value="MacB-like_ATP-bd"/>
</dbReference>
<dbReference type="InterPro" id="IPR003439">
    <property type="entry name" value="ABC_transporter-like_ATP-bd"/>
</dbReference>
<keyword evidence="7" id="KW-1185">Reference proteome</keyword>